<gene>
    <name evidence="2" type="ORF">ABMA28_005731</name>
</gene>
<keyword evidence="1" id="KW-0732">Signal</keyword>
<protein>
    <submittedName>
        <fullName evidence="2">Uncharacterized protein</fullName>
    </submittedName>
</protein>
<feature type="signal peptide" evidence="1">
    <location>
        <begin position="1"/>
        <end position="22"/>
    </location>
</feature>
<evidence type="ECO:0000313" key="2">
    <source>
        <dbReference type="EMBL" id="KAL0821108.1"/>
    </source>
</evidence>
<proteinExistence type="predicted"/>
<dbReference type="AlphaFoldDB" id="A0ABD0SPX2"/>
<organism evidence="2 3">
    <name type="scientific">Loxostege sticticalis</name>
    <name type="common">Beet webworm moth</name>
    <dbReference type="NCBI Taxonomy" id="481309"/>
    <lineage>
        <taxon>Eukaryota</taxon>
        <taxon>Metazoa</taxon>
        <taxon>Ecdysozoa</taxon>
        <taxon>Arthropoda</taxon>
        <taxon>Hexapoda</taxon>
        <taxon>Insecta</taxon>
        <taxon>Pterygota</taxon>
        <taxon>Neoptera</taxon>
        <taxon>Endopterygota</taxon>
        <taxon>Lepidoptera</taxon>
        <taxon>Glossata</taxon>
        <taxon>Ditrysia</taxon>
        <taxon>Pyraloidea</taxon>
        <taxon>Crambidae</taxon>
        <taxon>Pyraustinae</taxon>
        <taxon>Loxostege</taxon>
    </lineage>
</organism>
<dbReference type="Proteomes" id="UP001549921">
    <property type="component" value="Unassembled WGS sequence"/>
</dbReference>
<accession>A0ABD0SPX2</accession>
<evidence type="ECO:0000313" key="3">
    <source>
        <dbReference type="Proteomes" id="UP001549921"/>
    </source>
</evidence>
<sequence>MPRKMVVIFIIFVLSLLPDVKSKSENFGDYKLEFSNCTLCRGPKAKNLTELTVLLTKYDNGTYMIFHNITFFENIFLPEAKASIYKVEGGMKKNLLYSYKINPCQHFVFAEMTRQYLNSTDCHIKKGKYFLKTNLTTTIQTFFGALFYYGEYLLHFSSSTKKGNIGDYIAELNNFTLCRGPKARNISDISMALNRYENGTYMLFMNASFPNDVIIHEIKMSVHQLHGVKKSILWIYKVTEACKHFFFAQIISQHLNSSNCHVKKGFYSVEFNLNRLIRIFFGNSFYYGEYLLNPIIATKQGNILCLRYVLSVKKKKMKIIFRLKNQPHLILYKL</sequence>
<name>A0ABD0SPX2_LOXSC</name>
<comment type="caution">
    <text evidence="2">The sequence shown here is derived from an EMBL/GenBank/DDBJ whole genome shotgun (WGS) entry which is preliminary data.</text>
</comment>
<reference evidence="2 3" key="1">
    <citation type="submission" date="2024-06" db="EMBL/GenBank/DDBJ databases">
        <title>A chromosome-level genome assembly of beet webworm, Loxostege sticticalis.</title>
        <authorList>
            <person name="Zhang Y."/>
        </authorList>
    </citation>
    <scope>NUCLEOTIDE SEQUENCE [LARGE SCALE GENOMIC DNA]</scope>
    <source>
        <strain evidence="2">AQ028</strain>
        <tissue evidence="2">Male pupae</tissue>
    </source>
</reference>
<dbReference type="EMBL" id="JBEDNZ010000018">
    <property type="protein sequence ID" value="KAL0821108.1"/>
    <property type="molecule type" value="Genomic_DNA"/>
</dbReference>
<feature type="chain" id="PRO_5044840146" evidence="1">
    <location>
        <begin position="23"/>
        <end position="334"/>
    </location>
</feature>
<evidence type="ECO:0000256" key="1">
    <source>
        <dbReference type="SAM" id="SignalP"/>
    </source>
</evidence>